<dbReference type="InterPro" id="IPR000209">
    <property type="entry name" value="Peptidase_S8/S53_dom"/>
</dbReference>
<feature type="domain" description="Tripeptidyl peptidase II second Ig-like" evidence="12">
    <location>
        <begin position="792"/>
        <end position="977"/>
    </location>
</feature>
<dbReference type="InterPro" id="IPR034051">
    <property type="entry name" value="TPP_II_domain"/>
</dbReference>
<evidence type="ECO:0000256" key="8">
    <source>
        <dbReference type="ARBA" id="ARBA00022825"/>
    </source>
</evidence>
<keyword evidence="7 10" id="KW-0378">Hydrolase</keyword>
<dbReference type="Pfam" id="PF00082">
    <property type="entry name" value="Peptidase_S8"/>
    <property type="match status" value="1"/>
</dbReference>
<dbReference type="InterPro" id="IPR046940">
    <property type="entry name" value="TPPII_Ig-like_sf"/>
</dbReference>
<evidence type="ECO:0000256" key="5">
    <source>
        <dbReference type="ARBA" id="ARBA00022438"/>
    </source>
</evidence>
<evidence type="ECO:0000256" key="9">
    <source>
        <dbReference type="ARBA" id="ARBA00032232"/>
    </source>
</evidence>
<evidence type="ECO:0000313" key="17">
    <source>
        <dbReference type="Proteomes" id="UP001558652"/>
    </source>
</evidence>
<comment type="similarity">
    <text evidence="2 10">Belongs to the peptidase S8 family.</text>
</comment>
<evidence type="ECO:0000256" key="3">
    <source>
        <dbReference type="ARBA" id="ARBA00012462"/>
    </source>
</evidence>
<keyword evidence="17" id="KW-1185">Reference proteome</keyword>
<dbReference type="FunFam" id="3.40.50.200:FF:000003">
    <property type="entry name" value="Tripeptidyl peptidase 2"/>
    <property type="match status" value="1"/>
</dbReference>
<dbReference type="InterPro" id="IPR048384">
    <property type="entry name" value="TPPII_GBD"/>
</dbReference>
<dbReference type="Proteomes" id="UP001558652">
    <property type="component" value="Unassembled WGS sequence"/>
</dbReference>
<feature type="domain" description="Tripeptidyl-peptidase II galactose-binding" evidence="15">
    <location>
        <begin position="667"/>
        <end position="753"/>
    </location>
</feature>
<dbReference type="InterPro" id="IPR036852">
    <property type="entry name" value="Peptidase_S8/S53_dom_sf"/>
</dbReference>
<organism evidence="16 17">
    <name type="scientific">Ranatra chinensis</name>
    <dbReference type="NCBI Taxonomy" id="642074"/>
    <lineage>
        <taxon>Eukaryota</taxon>
        <taxon>Metazoa</taxon>
        <taxon>Ecdysozoa</taxon>
        <taxon>Arthropoda</taxon>
        <taxon>Hexapoda</taxon>
        <taxon>Insecta</taxon>
        <taxon>Pterygota</taxon>
        <taxon>Neoptera</taxon>
        <taxon>Paraneoptera</taxon>
        <taxon>Hemiptera</taxon>
        <taxon>Heteroptera</taxon>
        <taxon>Panheteroptera</taxon>
        <taxon>Nepomorpha</taxon>
        <taxon>Nepidae</taxon>
        <taxon>Ranatrinae</taxon>
        <taxon>Ranatra</taxon>
    </lineage>
</organism>
<dbReference type="GO" id="GO:0004252">
    <property type="term" value="F:serine-type endopeptidase activity"/>
    <property type="evidence" value="ECO:0007669"/>
    <property type="project" value="UniProtKB-UniRule"/>
</dbReference>
<dbReference type="EC" id="3.4.14.10" evidence="3"/>
<protein>
    <recommendedName>
        <fullName evidence="4">Tripeptidyl-peptidase 2</fullName>
        <ecNumber evidence="3">3.4.14.10</ecNumber>
    </recommendedName>
    <alternativeName>
        <fullName evidence="9">Tripeptidyl aminopeptidase</fullName>
    </alternativeName>
</protein>
<dbReference type="Gene3D" id="2.20.25.690">
    <property type="match status" value="1"/>
</dbReference>
<dbReference type="InterPro" id="IPR015500">
    <property type="entry name" value="Peptidase_S8_subtilisin-rel"/>
</dbReference>
<dbReference type="GO" id="GO:0004177">
    <property type="term" value="F:aminopeptidase activity"/>
    <property type="evidence" value="ECO:0007669"/>
    <property type="project" value="UniProtKB-KW"/>
</dbReference>
<keyword evidence="5" id="KW-0031">Aminopeptidase</keyword>
<dbReference type="Gene3D" id="1.25.40.710">
    <property type="match status" value="1"/>
</dbReference>
<dbReference type="PANTHER" id="PTHR43806">
    <property type="entry name" value="PEPTIDASE S8"/>
    <property type="match status" value="1"/>
</dbReference>
<dbReference type="GO" id="GO:0008240">
    <property type="term" value="F:tripeptidyl-peptidase activity"/>
    <property type="evidence" value="ECO:0007669"/>
    <property type="project" value="UniProtKB-EC"/>
</dbReference>
<feature type="active site" description="Charge relay system" evidence="10">
    <location>
        <position position="457"/>
    </location>
</feature>
<dbReference type="Pfam" id="PF12580">
    <property type="entry name" value="TPPII"/>
    <property type="match status" value="1"/>
</dbReference>
<feature type="domain" description="Peptidase S8/S53" evidence="11">
    <location>
        <begin position="32"/>
        <end position="508"/>
    </location>
</feature>
<dbReference type="Gene3D" id="6.10.250.3080">
    <property type="match status" value="1"/>
</dbReference>
<dbReference type="PROSITE" id="PS00137">
    <property type="entry name" value="SUBTILASE_HIS"/>
    <property type="match status" value="1"/>
</dbReference>
<evidence type="ECO:0000256" key="10">
    <source>
        <dbReference type="PROSITE-ProRule" id="PRU01240"/>
    </source>
</evidence>
<dbReference type="PROSITE" id="PS51892">
    <property type="entry name" value="SUBTILASE"/>
    <property type="match status" value="1"/>
</dbReference>
<gene>
    <name evidence="16" type="ORF">AAG570_006042</name>
</gene>
<dbReference type="PANTHER" id="PTHR43806:SF14">
    <property type="entry name" value="TRIPEPTIDYL-PEPTIDASE 2"/>
    <property type="match status" value="1"/>
</dbReference>
<dbReference type="SUPFAM" id="SSF52743">
    <property type="entry name" value="Subtilisin-like"/>
    <property type="match status" value="1"/>
</dbReference>
<reference evidence="16 17" key="1">
    <citation type="submission" date="2024-07" db="EMBL/GenBank/DDBJ databases">
        <title>Chromosome-level genome assembly of the water stick insect Ranatra chinensis (Heteroptera: Nepidae).</title>
        <authorList>
            <person name="Liu X."/>
        </authorList>
    </citation>
    <scope>NUCLEOTIDE SEQUENCE [LARGE SCALE GENOMIC DNA]</scope>
    <source>
        <strain evidence="16">Cailab_2021Rc</strain>
        <tissue evidence="16">Muscle</tissue>
    </source>
</reference>
<dbReference type="PRINTS" id="PR00723">
    <property type="entry name" value="SUBTILISIN"/>
</dbReference>
<dbReference type="Pfam" id="PF21316">
    <property type="entry name" value="TPPII_GBD"/>
    <property type="match status" value="1"/>
</dbReference>
<evidence type="ECO:0000313" key="16">
    <source>
        <dbReference type="EMBL" id="KAL1115752.1"/>
    </source>
</evidence>
<evidence type="ECO:0000259" key="11">
    <source>
        <dbReference type="Pfam" id="PF00082"/>
    </source>
</evidence>
<keyword evidence="6 10" id="KW-0645">Protease</keyword>
<accession>A0ABD0XXY8</accession>
<dbReference type="InterPro" id="IPR022398">
    <property type="entry name" value="Peptidase_S8_His-AS"/>
</dbReference>
<dbReference type="PROSITE" id="PS00138">
    <property type="entry name" value="SUBTILASE_SER"/>
    <property type="match status" value="1"/>
</dbReference>
<proteinExistence type="inferred from homology"/>
<dbReference type="AlphaFoldDB" id="A0ABD0XXY8"/>
<dbReference type="Pfam" id="PF21223">
    <property type="entry name" value="TPPII_Ig-like-1"/>
    <property type="match status" value="1"/>
</dbReference>
<evidence type="ECO:0000259" key="15">
    <source>
        <dbReference type="Pfam" id="PF21316"/>
    </source>
</evidence>
<evidence type="ECO:0000259" key="13">
    <source>
        <dbReference type="Pfam" id="PF12583"/>
    </source>
</evidence>
<name>A0ABD0XXY8_9HEMI</name>
<comment type="caution">
    <text evidence="16">The sequence shown here is derived from an EMBL/GenBank/DDBJ whole genome shotgun (WGS) entry which is preliminary data.</text>
</comment>
<dbReference type="InterPro" id="IPR046939">
    <property type="entry name" value="TPPII_C_sf"/>
</dbReference>
<dbReference type="CDD" id="cd04857">
    <property type="entry name" value="Peptidases_S8_Tripeptidyl_Aminopeptidase_II"/>
    <property type="match status" value="1"/>
</dbReference>
<evidence type="ECO:0000256" key="6">
    <source>
        <dbReference type="ARBA" id="ARBA00022670"/>
    </source>
</evidence>
<evidence type="ECO:0000259" key="14">
    <source>
        <dbReference type="Pfam" id="PF21223"/>
    </source>
</evidence>
<feature type="domain" description="Tripeptidyl peptidase II C-terminal" evidence="13">
    <location>
        <begin position="1023"/>
        <end position="1086"/>
    </location>
</feature>
<dbReference type="Gene3D" id="3.40.50.200">
    <property type="entry name" value="Peptidase S8/S53 domain"/>
    <property type="match status" value="1"/>
</dbReference>
<dbReference type="InterPro" id="IPR023828">
    <property type="entry name" value="Peptidase_S8_Ser-AS"/>
</dbReference>
<feature type="active site" description="Charge relay system" evidence="10">
    <location>
        <position position="266"/>
    </location>
</feature>
<evidence type="ECO:0000256" key="1">
    <source>
        <dbReference type="ARBA" id="ARBA00001910"/>
    </source>
</evidence>
<evidence type="ECO:0000256" key="4">
    <source>
        <dbReference type="ARBA" id="ARBA00020244"/>
    </source>
</evidence>
<dbReference type="InterPro" id="IPR022232">
    <property type="entry name" value="TPPII_C_art"/>
</dbReference>
<dbReference type="EMBL" id="JBFDAA010000019">
    <property type="protein sequence ID" value="KAL1115752.1"/>
    <property type="molecule type" value="Genomic_DNA"/>
</dbReference>
<feature type="domain" description="Tripeptidyl-peptidase II first Ig-like" evidence="14">
    <location>
        <begin position="530"/>
        <end position="646"/>
    </location>
</feature>
<evidence type="ECO:0000256" key="2">
    <source>
        <dbReference type="ARBA" id="ARBA00011073"/>
    </source>
</evidence>
<dbReference type="InterPro" id="IPR050131">
    <property type="entry name" value="Peptidase_S8_subtilisin-like"/>
</dbReference>
<dbReference type="Gene3D" id="2.60.40.3170">
    <property type="match status" value="1"/>
</dbReference>
<feature type="active site" description="Charge relay system" evidence="10">
    <location>
        <position position="41"/>
    </location>
</feature>
<comment type="catalytic activity">
    <reaction evidence="1">
        <text>Release of an N-terminal tripeptide from a polypeptide.</text>
        <dbReference type="EC" id="3.4.14.10"/>
    </reaction>
</comment>
<dbReference type="Pfam" id="PF12583">
    <property type="entry name" value="TPPII_C"/>
    <property type="match status" value="1"/>
</dbReference>
<dbReference type="GO" id="GO:0006508">
    <property type="term" value="P:proteolysis"/>
    <property type="evidence" value="ECO:0007669"/>
    <property type="project" value="UniProtKB-KW"/>
</dbReference>
<evidence type="ECO:0000256" key="7">
    <source>
        <dbReference type="ARBA" id="ARBA00022801"/>
    </source>
</evidence>
<dbReference type="InterPro" id="IPR048383">
    <property type="entry name" value="TPPII_Ig-like-1"/>
</dbReference>
<sequence length="1169" mass="129230">MDVNGEFPVWALLPKRETGVTSFLNKYPTYDGRGVIIAIFDSGVDPGAAGLQVTSDGKTKVIGRYDCSGAGDVDTTTVVQATNREITGLTGRKLKIPASWACPSGDYHVGIKNAYDLYPKTLRDRIIKERKERKWDPGHKTALAQANRALNSFNKANENAKPNSMSRADKLMKEEIDAQLEILTNLEKKYSDSGPVYDCVVFHDGKDWCCCIDTSESGNLADCTLLREYDKSFQFGSLTKDDLLNYSINVHEDGNLLEIVSMCSAHGTHVASIAAAYFPDEPEKNGIAPGAQIVSLTIGDGRIDTMETGTSIVRSMIKVMESQSTKNPIQVINMSYGEHSNWSSAGRLGELMNEVVDKYGVTWVAAAGNHGPALCTIGTPPDICTNNIIGVGAYVSPEMMVAEYSLRSKAPGLAYTWSSRGPTMDGGRGVCVCAPGGAITSVPQYTLRSAQLLNGTSMASPHVAGAVALLLSGLKAKNLPFTPYSVRRALENTAFYQNNTDHFAQGYGLLQVEKAFDHLVTNCKNSDLRVRFQVSCGAAKHKGIHLRIGPQDKPREIPVSIDPIFADNDNIDSKEKLAFQMSLSLACDKDWVGHPAHVVMTNITRTIQVKIDPTGLPTGVHSASLEGYDVECPGKGPLFQVEITVVRPHVFPENCARPAVKHTGVHFKPGQIVREFILVPETVSYAVVRLQVLDEDKSGNFIIHCIQLRPKQACKSLEFHKMLNTNPHSETSTAFRVKGGLVLEFTVAKFWTEQLDNVVDYSIQFFGCRPEGESFTMHHAEGIMSIDVVGGLQVEEISPVIQLKQNIIVLKPSEYKVSPLSSRDVIPPARHIYQLLLTYNFHLNKGTDVTPNSSLLSNFLYESELESQLWVLYDSNKQALAYGDAFPSKYTIKLEKGDYTIRQQVRHEKRDLLDKLTDIPMLIAQKLPNPVSLDVYSSHSQALVGGKKLSFATIPSGKYRLPIYVAPLHNDKLLKGVTVGQYFSGSIVFSKSELGKKVDSYKFRYILGDISKAKNNNASNSQQKPTEKTKWEEYQEALRDLKTTWLSKIDVTTDAEKLYGELKSEFPDHMTIHSSMLQSLEPDSKRPFPGVPETPETLDTCSRVLKISSEIVKAVDQEALLAHLGTKADHRPDAQSIKKYLISVTNFTNTWYSLHNLHYLLPFNSMMNP</sequence>
<evidence type="ECO:0000259" key="12">
    <source>
        <dbReference type="Pfam" id="PF12580"/>
    </source>
</evidence>
<dbReference type="InterPro" id="IPR022229">
    <property type="entry name" value="TPPII_Ig-like-2"/>
</dbReference>
<keyword evidence="8 10" id="KW-0720">Serine protease</keyword>